<dbReference type="Proteomes" id="UP000198518">
    <property type="component" value="Unassembled WGS sequence"/>
</dbReference>
<dbReference type="Gene3D" id="3.90.550.10">
    <property type="entry name" value="Spore Coat Polysaccharide Biosynthesis Protein SpsA, Chain A"/>
    <property type="match status" value="1"/>
</dbReference>
<dbReference type="InterPro" id="IPR029044">
    <property type="entry name" value="Nucleotide-diphossugar_trans"/>
</dbReference>
<dbReference type="PANTHER" id="PTHR10859">
    <property type="entry name" value="GLYCOSYL TRANSFERASE"/>
    <property type="match status" value="1"/>
</dbReference>
<dbReference type="AlphaFoldDB" id="A0A1I0Q3H3"/>
<evidence type="ECO:0000313" key="2">
    <source>
        <dbReference type="EMBL" id="SEW21439.1"/>
    </source>
</evidence>
<keyword evidence="2" id="KW-0808">Transferase</keyword>
<proteinExistence type="predicted"/>
<sequence>MDSVGIVVPAYDPDVERLVGYLDDLRETLDPAELHVELDAASAGVADRIRDAGATVAESAGRRGKGAAITAGFEALDTDVLAFADADGATPAGSLADVVARVADGSADLAVGSRRHPDSDVKSHQTVVRRLLGDGFAWLAGTLLTVDLYDYQCGAKALTTGAWERVRSHLHEAGFAWDVELVAVAGALGCRVAEVPISWEDQPGSTVSAVRTPFRLLGSLLRARHRAKRLGDSTLHAAIADRRDGEPALVEEPTDHE</sequence>
<dbReference type="InterPro" id="IPR001173">
    <property type="entry name" value="Glyco_trans_2-like"/>
</dbReference>
<dbReference type="OrthoDB" id="11098at2157"/>
<keyword evidence="3" id="KW-1185">Reference proteome</keyword>
<organism evidence="2 3">
    <name type="scientific">Halobacterium jilantaiense</name>
    <dbReference type="NCBI Taxonomy" id="355548"/>
    <lineage>
        <taxon>Archaea</taxon>
        <taxon>Methanobacteriati</taxon>
        <taxon>Methanobacteriota</taxon>
        <taxon>Stenosarchaea group</taxon>
        <taxon>Halobacteria</taxon>
        <taxon>Halobacteriales</taxon>
        <taxon>Halobacteriaceae</taxon>
        <taxon>Halobacterium</taxon>
    </lineage>
</organism>
<dbReference type="SUPFAM" id="SSF53448">
    <property type="entry name" value="Nucleotide-diphospho-sugar transferases"/>
    <property type="match status" value="1"/>
</dbReference>
<name>A0A1I0Q3H3_9EURY</name>
<dbReference type="RefSeq" id="WP_089669458.1">
    <property type="nucleotide sequence ID" value="NZ_FOJA01000001.1"/>
</dbReference>
<reference evidence="2 3" key="1">
    <citation type="submission" date="2016-10" db="EMBL/GenBank/DDBJ databases">
        <authorList>
            <person name="de Groot N.N."/>
        </authorList>
    </citation>
    <scope>NUCLEOTIDE SEQUENCE [LARGE SCALE GENOMIC DNA]</scope>
    <source>
        <strain evidence="2 3">CGMCC 1.5337</strain>
    </source>
</reference>
<dbReference type="PANTHER" id="PTHR10859:SF91">
    <property type="entry name" value="DOLICHYL-PHOSPHATE BETA-GLUCOSYLTRANSFERASE"/>
    <property type="match status" value="1"/>
</dbReference>
<gene>
    <name evidence="2" type="ORF">SAMN04487945_2235</name>
</gene>
<feature type="domain" description="Glycosyltransferase 2-like" evidence="1">
    <location>
        <begin position="6"/>
        <end position="122"/>
    </location>
</feature>
<dbReference type="Pfam" id="PF00535">
    <property type="entry name" value="Glycos_transf_2"/>
    <property type="match status" value="1"/>
</dbReference>
<evidence type="ECO:0000313" key="3">
    <source>
        <dbReference type="Proteomes" id="UP000198518"/>
    </source>
</evidence>
<dbReference type="EMBL" id="FOJA01000001">
    <property type="protein sequence ID" value="SEW21439.1"/>
    <property type="molecule type" value="Genomic_DNA"/>
</dbReference>
<dbReference type="GO" id="GO:0016740">
    <property type="term" value="F:transferase activity"/>
    <property type="evidence" value="ECO:0007669"/>
    <property type="project" value="UniProtKB-KW"/>
</dbReference>
<accession>A0A1I0Q3H3</accession>
<protein>
    <submittedName>
        <fullName evidence="2">Glycosyl transferase family 2</fullName>
    </submittedName>
</protein>
<dbReference type="STRING" id="355548.SAMN04487945_2235"/>
<evidence type="ECO:0000259" key="1">
    <source>
        <dbReference type="Pfam" id="PF00535"/>
    </source>
</evidence>
<dbReference type="GO" id="GO:0006487">
    <property type="term" value="P:protein N-linked glycosylation"/>
    <property type="evidence" value="ECO:0007669"/>
    <property type="project" value="TreeGrafter"/>
</dbReference>